<evidence type="ECO:0000313" key="1">
    <source>
        <dbReference type="EMBL" id="MDG0808240.1"/>
    </source>
</evidence>
<proteinExistence type="predicted"/>
<evidence type="ECO:0000313" key="2">
    <source>
        <dbReference type="Proteomes" id="UP001153404"/>
    </source>
</evidence>
<keyword evidence="2" id="KW-1185">Reference proteome</keyword>
<sequence length="60" mass="6420">MAIHIATANMPKYEMNRLPGAMEHVRPSGLVDDVFAVQVKVGELKHDADPPDVAARPAAA</sequence>
<reference evidence="1" key="1">
    <citation type="submission" date="2022-10" db="EMBL/GenBank/DDBJ databases">
        <title>Comparative genomic analysis of Cohnella hashimotonis sp. nov., isolated from the International Space Station.</title>
        <authorList>
            <person name="Simpson A."/>
            <person name="Venkateswaran K."/>
        </authorList>
    </citation>
    <scope>NUCLEOTIDE SEQUENCE</scope>
    <source>
        <strain evidence="1">DSM 28161</strain>
    </source>
</reference>
<name>A0A9X4QR55_9BACL</name>
<organism evidence="1 2">
    <name type="scientific">Cohnella rhizosphaerae</name>
    <dbReference type="NCBI Taxonomy" id="1457232"/>
    <lineage>
        <taxon>Bacteria</taxon>
        <taxon>Bacillati</taxon>
        <taxon>Bacillota</taxon>
        <taxon>Bacilli</taxon>
        <taxon>Bacillales</taxon>
        <taxon>Paenibacillaceae</taxon>
        <taxon>Cohnella</taxon>
    </lineage>
</organism>
<dbReference type="RefSeq" id="WP_277528604.1">
    <property type="nucleotide sequence ID" value="NZ_JAPDIA010000001.1"/>
</dbReference>
<dbReference type="Proteomes" id="UP001153404">
    <property type="component" value="Unassembled WGS sequence"/>
</dbReference>
<dbReference type="EMBL" id="JAPDIA010000001">
    <property type="protein sequence ID" value="MDG0808240.1"/>
    <property type="molecule type" value="Genomic_DNA"/>
</dbReference>
<accession>A0A9X4QR55</accession>
<comment type="caution">
    <text evidence="1">The sequence shown here is derived from an EMBL/GenBank/DDBJ whole genome shotgun (WGS) entry which is preliminary data.</text>
</comment>
<protein>
    <submittedName>
        <fullName evidence="1">Uncharacterized protein</fullName>
    </submittedName>
</protein>
<dbReference type="AlphaFoldDB" id="A0A9X4QR55"/>
<gene>
    <name evidence="1" type="ORF">OMP40_01535</name>
</gene>